<proteinExistence type="predicted"/>
<name>A0AAW5IW15_9BACT</name>
<evidence type="ECO:0000313" key="1">
    <source>
        <dbReference type="EMBL" id="MCP9600063.1"/>
    </source>
</evidence>
<dbReference type="Proteomes" id="UP001204486">
    <property type="component" value="Unassembled WGS sequence"/>
</dbReference>
<reference evidence="1" key="1">
    <citation type="submission" date="2022-07" db="EMBL/GenBank/DDBJ databases">
        <title>Prevotella copri.</title>
        <authorList>
            <person name="Yang C."/>
        </authorList>
    </citation>
    <scope>NUCLEOTIDE SEQUENCE</scope>
    <source>
        <strain evidence="1">HF1476</strain>
    </source>
</reference>
<dbReference type="EMBL" id="JANDWN010000020">
    <property type="protein sequence ID" value="MCP9600063.1"/>
    <property type="molecule type" value="Genomic_DNA"/>
</dbReference>
<gene>
    <name evidence="1" type="ORF">NNC55_08870</name>
</gene>
<dbReference type="RefSeq" id="WP_254974156.1">
    <property type="nucleotide sequence ID" value="NZ_JANDWK010000018.1"/>
</dbReference>
<accession>A0AAW5IW15</accession>
<sequence>MAIAKGRNDLQASIEDYAKMLDTLACDIDSFYKKEIENINRQIKISDESSDDYEIKYSIKVQYEDVIELYESLHNQSFEMLISKIYSYAEKHMEELLKRISYSRNKSADEYKKDKGNIHGISDIEKHFYVIRKHNNLPEMNTSEFWKDFKAIHQLRNNIEHHYSHSAKPISIEYIKSNIVQAEKMLLHIERITQKCLYHHYVQFKKLSLM</sequence>
<comment type="caution">
    <text evidence="1">The sequence shown here is derived from an EMBL/GenBank/DDBJ whole genome shotgun (WGS) entry which is preliminary data.</text>
</comment>
<evidence type="ECO:0000313" key="2">
    <source>
        <dbReference type="Proteomes" id="UP001204486"/>
    </source>
</evidence>
<evidence type="ECO:0008006" key="3">
    <source>
        <dbReference type="Google" id="ProtNLM"/>
    </source>
</evidence>
<dbReference type="AlphaFoldDB" id="A0AAW5IW15"/>
<protein>
    <recommendedName>
        <fullName evidence="3">RiboL-PSP-HEPN domain-containing protein</fullName>
    </recommendedName>
</protein>
<organism evidence="1 2">
    <name type="scientific">Segatella copri</name>
    <dbReference type="NCBI Taxonomy" id="165179"/>
    <lineage>
        <taxon>Bacteria</taxon>
        <taxon>Pseudomonadati</taxon>
        <taxon>Bacteroidota</taxon>
        <taxon>Bacteroidia</taxon>
        <taxon>Bacteroidales</taxon>
        <taxon>Prevotellaceae</taxon>
        <taxon>Segatella</taxon>
    </lineage>
</organism>